<dbReference type="Pfam" id="PF13398">
    <property type="entry name" value="Peptidase_M50B"/>
    <property type="match status" value="1"/>
</dbReference>
<feature type="transmembrane region" description="Helical" evidence="1">
    <location>
        <begin position="137"/>
        <end position="154"/>
    </location>
</feature>
<feature type="transmembrane region" description="Helical" evidence="1">
    <location>
        <begin position="160"/>
        <end position="181"/>
    </location>
</feature>
<evidence type="ECO:0000313" key="2">
    <source>
        <dbReference type="EMBL" id="MFB9730556.1"/>
    </source>
</evidence>
<feature type="transmembrane region" description="Helical" evidence="1">
    <location>
        <begin position="202"/>
        <end position="230"/>
    </location>
</feature>
<name>A0ABV5UYC8_9MICO</name>
<dbReference type="InterPro" id="IPR049500">
    <property type="entry name" value="Peptidase_M50B-like"/>
</dbReference>
<feature type="transmembrane region" description="Helical" evidence="1">
    <location>
        <begin position="20"/>
        <end position="41"/>
    </location>
</feature>
<feature type="transmembrane region" description="Helical" evidence="1">
    <location>
        <begin position="88"/>
        <end position="108"/>
    </location>
</feature>
<dbReference type="Proteomes" id="UP001589613">
    <property type="component" value="Unassembled WGS sequence"/>
</dbReference>
<proteinExistence type="predicted"/>
<dbReference type="RefSeq" id="WP_141338780.1">
    <property type="nucleotide sequence ID" value="NZ_JBHMAX010000001.1"/>
</dbReference>
<organism evidence="2 3">
    <name type="scientific">Ornithinimicrobium kibberense</name>
    <dbReference type="NCBI Taxonomy" id="282060"/>
    <lineage>
        <taxon>Bacteria</taxon>
        <taxon>Bacillati</taxon>
        <taxon>Actinomycetota</taxon>
        <taxon>Actinomycetes</taxon>
        <taxon>Micrococcales</taxon>
        <taxon>Ornithinimicrobiaceae</taxon>
        <taxon>Ornithinimicrobium</taxon>
    </lineage>
</organism>
<evidence type="ECO:0000256" key="1">
    <source>
        <dbReference type="SAM" id="Phobius"/>
    </source>
</evidence>
<sequence length="232" mass="24717">MLEQIWERALTPQPAPSSTVVLVVALAALLTTWSPVGYRLVRHLVTLLHEAGHAATGVLVGRRVHGIRLHADTSGLTLSRGRPRGPGMVLMLLAGYPAPALVGLAGAVLLSQGYAAGLLWTLVLLCAVVLLLVRNVYGLLVVVATGALVALLSWTAEPWLLSWLATALVWVVVLAAPRSVVELQRQRRRGARGTDVDQLAALTGVPAVLWVAVLWAVTVACLGLTGWLLLRW</sequence>
<keyword evidence="1" id="KW-1133">Transmembrane helix</keyword>
<accession>A0ABV5UYC8</accession>
<dbReference type="EMBL" id="JBHMAX010000001">
    <property type="protein sequence ID" value="MFB9730556.1"/>
    <property type="molecule type" value="Genomic_DNA"/>
</dbReference>
<keyword evidence="1" id="KW-0472">Membrane</keyword>
<protein>
    <submittedName>
        <fullName evidence="2">M50 family metallopeptidase</fullName>
    </submittedName>
</protein>
<comment type="caution">
    <text evidence="2">The sequence shown here is derived from an EMBL/GenBank/DDBJ whole genome shotgun (WGS) entry which is preliminary data.</text>
</comment>
<gene>
    <name evidence="2" type="ORF">ACFFN0_00665</name>
</gene>
<feature type="transmembrane region" description="Helical" evidence="1">
    <location>
        <begin position="114"/>
        <end position="132"/>
    </location>
</feature>
<keyword evidence="3" id="KW-1185">Reference proteome</keyword>
<reference evidence="2 3" key="1">
    <citation type="submission" date="2024-09" db="EMBL/GenBank/DDBJ databases">
        <authorList>
            <person name="Sun Q."/>
            <person name="Mori K."/>
        </authorList>
    </citation>
    <scope>NUCLEOTIDE SEQUENCE [LARGE SCALE GENOMIC DNA]</scope>
    <source>
        <strain evidence="2 3">JCM 12763</strain>
    </source>
</reference>
<evidence type="ECO:0000313" key="3">
    <source>
        <dbReference type="Proteomes" id="UP001589613"/>
    </source>
</evidence>
<keyword evidence="1" id="KW-0812">Transmembrane</keyword>